<sequence length="161" mass="18883">MARSYLVAVKRLKRTESWLHELRNSTKSLTTLVYVKTRRSVDILDELLRNHHFSVIGLHSNKQQDQREEAIQSFKTGRTQILVSTIIAVRGRDLLNIQHIVNFDFPDNIDVYRECIARVNRDSGQVTSFFNEQNWPIAGDLCKFLKQSYQEVPQWLIDHKS</sequence>
<organism evidence="2 3">
    <name type="scientific">Adineta ricciae</name>
    <name type="common">Rotifer</name>
    <dbReference type="NCBI Taxonomy" id="249248"/>
    <lineage>
        <taxon>Eukaryota</taxon>
        <taxon>Metazoa</taxon>
        <taxon>Spiralia</taxon>
        <taxon>Gnathifera</taxon>
        <taxon>Rotifera</taxon>
        <taxon>Eurotatoria</taxon>
        <taxon>Bdelloidea</taxon>
        <taxon>Adinetida</taxon>
        <taxon>Adinetidae</taxon>
        <taxon>Adineta</taxon>
    </lineage>
</organism>
<dbReference type="PROSITE" id="PS51194">
    <property type="entry name" value="HELICASE_CTER"/>
    <property type="match status" value="1"/>
</dbReference>
<name>A0A813YW46_ADIRI</name>
<evidence type="ECO:0000313" key="2">
    <source>
        <dbReference type="EMBL" id="CAF0889883.1"/>
    </source>
</evidence>
<dbReference type="Pfam" id="PF00271">
    <property type="entry name" value="Helicase_C"/>
    <property type="match status" value="1"/>
</dbReference>
<protein>
    <recommendedName>
        <fullName evidence="1">Helicase C-terminal domain-containing protein</fullName>
    </recommendedName>
</protein>
<dbReference type="AlphaFoldDB" id="A0A813YW46"/>
<feature type="domain" description="Helicase C-terminal" evidence="1">
    <location>
        <begin position="14"/>
        <end position="160"/>
    </location>
</feature>
<dbReference type="InterPro" id="IPR027417">
    <property type="entry name" value="P-loop_NTPase"/>
</dbReference>
<dbReference type="InterPro" id="IPR001650">
    <property type="entry name" value="Helicase_C-like"/>
</dbReference>
<gene>
    <name evidence="2" type="ORF">XAT740_LOCUS7453</name>
</gene>
<dbReference type="CDD" id="cd18787">
    <property type="entry name" value="SF2_C_DEAD"/>
    <property type="match status" value="1"/>
</dbReference>
<reference evidence="2" key="1">
    <citation type="submission" date="2021-02" db="EMBL/GenBank/DDBJ databases">
        <authorList>
            <person name="Nowell W R."/>
        </authorList>
    </citation>
    <scope>NUCLEOTIDE SEQUENCE</scope>
</reference>
<dbReference type="SUPFAM" id="SSF52540">
    <property type="entry name" value="P-loop containing nucleoside triphosphate hydrolases"/>
    <property type="match status" value="1"/>
</dbReference>
<evidence type="ECO:0000259" key="1">
    <source>
        <dbReference type="PROSITE" id="PS51194"/>
    </source>
</evidence>
<evidence type="ECO:0000313" key="3">
    <source>
        <dbReference type="Proteomes" id="UP000663828"/>
    </source>
</evidence>
<proteinExistence type="predicted"/>
<dbReference type="PANTHER" id="PTHR47958">
    <property type="entry name" value="ATP-DEPENDENT RNA HELICASE DBP3"/>
    <property type="match status" value="1"/>
</dbReference>
<dbReference type="EMBL" id="CAJNOR010000356">
    <property type="protein sequence ID" value="CAF0889883.1"/>
    <property type="molecule type" value="Genomic_DNA"/>
</dbReference>
<dbReference type="SMART" id="SM00490">
    <property type="entry name" value="HELICc"/>
    <property type="match status" value="1"/>
</dbReference>
<dbReference type="Gene3D" id="3.40.50.300">
    <property type="entry name" value="P-loop containing nucleotide triphosphate hydrolases"/>
    <property type="match status" value="1"/>
</dbReference>
<comment type="caution">
    <text evidence="2">The sequence shown here is derived from an EMBL/GenBank/DDBJ whole genome shotgun (WGS) entry which is preliminary data.</text>
</comment>
<accession>A0A813YW46</accession>
<dbReference type="Proteomes" id="UP000663828">
    <property type="component" value="Unassembled WGS sequence"/>
</dbReference>
<keyword evidence="3" id="KW-1185">Reference proteome</keyword>